<proteinExistence type="predicted"/>
<accession>C0ZL71</accession>
<dbReference type="AlphaFoldDB" id="C0ZL71"/>
<dbReference type="InterPro" id="IPR008972">
    <property type="entry name" value="Cupredoxin"/>
</dbReference>
<dbReference type="Gene3D" id="2.60.40.420">
    <property type="entry name" value="Cupredoxins - blue copper proteins"/>
    <property type="match status" value="1"/>
</dbReference>
<dbReference type="eggNOG" id="COG4454">
    <property type="taxonomic scope" value="Bacteria"/>
</dbReference>
<dbReference type="HOGENOM" id="CLU_1944612_0_0_9"/>
<evidence type="ECO:0000313" key="2">
    <source>
        <dbReference type="EMBL" id="BAH45898.1"/>
    </source>
</evidence>
<sequence>MVLKGVENKMSRHWYRQLRYPIIALAVTLTLLWTHHSHRLPASYAIATRTHTVTISSAGFLPNQLTAHEGERVSLMIVNTDTRPHNLSIRDLNLASTELKPTQSTLLQFSAAKRGRYHFVSDAPGYPETGFQGMLVID</sequence>
<evidence type="ECO:0000259" key="1">
    <source>
        <dbReference type="Pfam" id="PF13473"/>
    </source>
</evidence>
<reference evidence="2 3" key="1">
    <citation type="submission" date="2005-03" db="EMBL/GenBank/DDBJ databases">
        <title>Brevibacillus brevis strain 47, complete genome.</title>
        <authorList>
            <person name="Hosoyama A."/>
            <person name="Yamada R."/>
            <person name="Hongo Y."/>
            <person name="Terui Y."/>
            <person name="Ankai A."/>
            <person name="Masuyama W."/>
            <person name="Sekiguchi M."/>
            <person name="Takeda T."/>
            <person name="Asano K."/>
            <person name="Ohji S."/>
            <person name="Ichikawa N."/>
            <person name="Narita S."/>
            <person name="Aoki N."/>
            <person name="Miura H."/>
            <person name="Matsushita S."/>
            <person name="Sekigawa T."/>
            <person name="Yamagata H."/>
            <person name="Yoshikawa H."/>
            <person name="Udaka S."/>
            <person name="Tanikawa S."/>
            <person name="Fujita N."/>
        </authorList>
    </citation>
    <scope>NUCLEOTIDE SEQUENCE [LARGE SCALE GENOMIC DNA]</scope>
    <source>
        <strain evidence="3">47 / JCM 6285 / NBRC 100599</strain>
    </source>
</reference>
<dbReference type="Proteomes" id="UP000001877">
    <property type="component" value="Chromosome"/>
</dbReference>
<dbReference type="Pfam" id="PF13473">
    <property type="entry name" value="Cupredoxin_1"/>
    <property type="match status" value="1"/>
</dbReference>
<dbReference type="SUPFAM" id="SSF49503">
    <property type="entry name" value="Cupredoxins"/>
    <property type="match status" value="1"/>
</dbReference>
<organism evidence="2 3">
    <name type="scientific">Brevibacillus brevis (strain 47 / JCM 6285 / NBRC 100599)</name>
    <dbReference type="NCBI Taxonomy" id="358681"/>
    <lineage>
        <taxon>Bacteria</taxon>
        <taxon>Bacillati</taxon>
        <taxon>Bacillota</taxon>
        <taxon>Bacilli</taxon>
        <taxon>Bacillales</taxon>
        <taxon>Paenibacillaceae</taxon>
        <taxon>Brevibacillus</taxon>
    </lineage>
</organism>
<dbReference type="STRING" id="358681.BBR47_49210"/>
<dbReference type="InterPro" id="IPR028096">
    <property type="entry name" value="EfeO_Cupredoxin"/>
</dbReference>
<evidence type="ECO:0000313" key="3">
    <source>
        <dbReference type="Proteomes" id="UP000001877"/>
    </source>
</evidence>
<feature type="domain" description="EfeO-type cupredoxin-like" evidence="1">
    <location>
        <begin position="22"/>
        <end position="136"/>
    </location>
</feature>
<keyword evidence="3" id="KW-1185">Reference proteome</keyword>
<dbReference type="EMBL" id="AP008955">
    <property type="protein sequence ID" value="BAH45898.1"/>
    <property type="molecule type" value="Genomic_DNA"/>
</dbReference>
<gene>
    <name evidence="2" type="ordered locus">BBR47_49210</name>
</gene>
<protein>
    <recommendedName>
        <fullName evidence="1">EfeO-type cupredoxin-like domain-containing protein</fullName>
    </recommendedName>
</protein>
<dbReference type="KEGG" id="bbe:BBR47_49210"/>
<name>C0ZL71_BREBN</name>